<dbReference type="PANTHER" id="PTHR47683:SF2">
    <property type="entry name" value="RNA-BINDING S4 DOMAIN-CONTAINING PROTEIN"/>
    <property type="match status" value="1"/>
</dbReference>
<evidence type="ECO:0000259" key="3">
    <source>
        <dbReference type="Pfam" id="PF01479"/>
    </source>
</evidence>
<evidence type="ECO:0000313" key="4">
    <source>
        <dbReference type="EMBL" id="PHT28490.1"/>
    </source>
</evidence>
<dbReference type="PANTHER" id="PTHR47683">
    <property type="entry name" value="PSEUDOURIDINE SYNTHASE FAMILY PROTEIN-RELATED"/>
    <property type="match status" value="1"/>
</dbReference>
<dbReference type="InterPro" id="IPR002942">
    <property type="entry name" value="S4_RNA-bd"/>
</dbReference>
<keyword evidence="2" id="KW-1133">Transmembrane helix</keyword>
<dbReference type="InterPro" id="IPR036986">
    <property type="entry name" value="S4_RNA-bd_sf"/>
</dbReference>
<dbReference type="PROSITE" id="PS50889">
    <property type="entry name" value="S4"/>
    <property type="match status" value="1"/>
</dbReference>
<dbReference type="AlphaFoldDB" id="A0A2G2V672"/>
<protein>
    <recommendedName>
        <fullName evidence="3">RNA-binding S4 domain-containing protein</fullName>
    </recommendedName>
</protein>
<dbReference type="GO" id="GO:0032544">
    <property type="term" value="P:plastid translation"/>
    <property type="evidence" value="ECO:0007669"/>
    <property type="project" value="TreeGrafter"/>
</dbReference>
<organism evidence="4 5">
    <name type="scientific">Capsicum baccatum</name>
    <name type="common">Peruvian pepper</name>
    <dbReference type="NCBI Taxonomy" id="33114"/>
    <lineage>
        <taxon>Eukaryota</taxon>
        <taxon>Viridiplantae</taxon>
        <taxon>Streptophyta</taxon>
        <taxon>Embryophyta</taxon>
        <taxon>Tracheophyta</taxon>
        <taxon>Spermatophyta</taxon>
        <taxon>Magnoliopsida</taxon>
        <taxon>eudicotyledons</taxon>
        <taxon>Gunneridae</taxon>
        <taxon>Pentapetalae</taxon>
        <taxon>asterids</taxon>
        <taxon>lamiids</taxon>
        <taxon>Solanales</taxon>
        <taxon>Solanaceae</taxon>
        <taxon>Solanoideae</taxon>
        <taxon>Capsiceae</taxon>
        <taxon>Capsicum</taxon>
    </lineage>
</organism>
<gene>
    <name evidence="4" type="ORF">CQW23_31910</name>
</gene>
<reference evidence="4 5" key="1">
    <citation type="journal article" date="2017" name="Genome Biol.">
        <title>New reference genome sequences of hot pepper reveal the massive evolution of plant disease-resistance genes by retroduplication.</title>
        <authorList>
            <person name="Kim S."/>
            <person name="Park J."/>
            <person name="Yeom S.I."/>
            <person name="Kim Y.M."/>
            <person name="Seo E."/>
            <person name="Kim K.T."/>
            <person name="Kim M.S."/>
            <person name="Lee J.M."/>
            <person name="Cheong K."/>
            <person name="Shin H.S."/>
            <person name="Kim S.B."/>
            <person name="Han K."/>
            <person name="Lee J."/>
            <person name="Park M."/>
            <person name="Lee H.A."/>
            <person name="Lee H.Y."/>
            <person name="Lee Y."/>
            <person name="Oh S."/>
            <person name="Lee J.H."/>
            <person name="Choi E."/>
            <person name="Choi E."/>
            <person name="Lee S.E."/>
            <person name="Jeon J."/>
            <person name="Kim H."/>
            <person name="Choi G."/>
            <person name="Song H."/>
            <person name="Lee J."/>
            <person name="Lee S.C."/>
            <person name="Kwon J.K."/>
            <person name="Lee H.Y."/>
            <person name="Koo N."/>
            <person name="Hong Y."/>
            <person name="Kim R.W."/>
            <person name="Kang W.H."/>
            <person name="Huh J.H."/>
            <person name="Kang B.C."/>
            <person name="Yang T.J."/>
            <person name="Lee Y.H."/>
            <person name="Bennetzen J.L."/>
            <person name="Choi D."/>
        </authorList>
    </citation>
    <scope>NUCLEOTIDE SEQUENCE [LARGE SCALE GENOMIC DNA]</scope>
    <source>
        <strain evidence="5">cv. PBC81</strain>
    </source>
</reference>
<keyword evidence="1" id="KW-0694">RNA-binding</keyword>
<evidence type="ECO:0000256" key="2">
    <source>
        <dbReference type="SAM" id="Phobius"/>
    </source>
</evidence>
<dbReference type="EMBL" id="MLFT02000216">
    <property type="protein sequence ID" value="PHT28490.1"/>
    <property type="molecule type" value="Genomic_DNA"/>
</dbReference>
<evidence type="ECO:0000256" key="1">
    <source>
        <dbReference type="PROSITE-ProRule" id="PRU00182"/>
    </source>
</evidence>
<dbReference type="GO" id="GO:0003723">
    <property type="term" value="F:RNA binding"/>
    <property type="evidence" value="ECO:0007669"/>
    <property type="project" value="UniProtKB-KW"/>
</dbReference>
<feature type="transmembrane region" description="Helical" evidence="2">
    <location>
        <begin position="234"/>
        <end position="254"/>
    </location>
</feature>
<evidence type="ECO:0000313" key="5">
    <source>
        <dbReference type="Proteomes" id="UP000224567"/>
    </source>
</evidence>
<proteinExistence type="predicted"/>
<dbReference type="SUPFAM" id="SSF55174">
    <property type="entry name" value="Alpha-L RNA-binding motif"/>
    <property type="match status" value="1"/>
</dbReference>
<accession>A0A2G2V672</accession>
<dbReference type="GO" id="GO:0000489">
    <property type="term" value="P:maturation of SSU-rRNA from tetracistronic rRNA transcript (SSU-rRNA, LSU-rRNA, 4.5S-rRNA, 5S-rRNA)"/>
    <property type="evidence" value="ECO:0007669"/>
    <property type="project" value="TreeGrafter"/>
</dbReference>
<keyword evidence="5" id="KW-1185">Reference proteome</keyword>
<comment type="caution">
    <text evidence="4">The sequence shown here is derived from an EMBL/GenBank/DDBJ whole genome shotgun (WGS) entry which is preliminary data.</text>
</comment>
<dbReference type="STRING" id="33114.A0A2G2V672"/>
<keyword evidence="2" id="KW-0812">Transmembrane</keyword>
<name>A0A2G2V672_CAPBA</name>
<reference evidence="5" key="2">
    <citation type="journal article" date="2017" name="J. Anim. Genet.">
        <title>Multiple reference genome sequences of hot pepper reveal the massive evolution of plant disease resistance genes by retroduplication.</title>
        <authorList>
            <person name="Kim S."/>
            <person name="Park J."/>
            <person name="Yeom S.-I."/>
            <person name="Kim Y.-M."/>
            <person name="Seo E."/>
            <person name="Kim K.-T."/>
            <person name="Kim M.-S."/>
            <person name="Lee J.M."/>
            <person name="Cheong K."/>
            <person name="Shin H.-S."/>
            <person name="Kim S.-B."/>
            <person name="Han K."/>
            <person name="Lee J."/>
            <person name="Park M."/>
            <person name="Lee H.-A."/>
            <person name="Lee H.-Y."/>
            <person name="Lee Y."/>
            <person name="Oh S."/>
            <person name="Lee J.H."/>
            <person name="Choi E."/>
            <person name="Choi E."/>
            <person name="Lee S.E."/>
            <person name="Jeon J."/>
            <person name="Kim H."/>
            <person name="Choi G."/>
            <person name="Song H."/>
            <person name="Lee J."/>
            <person name="Lee S.-C."/>
            <person name="Kwon J.-K."/>
            <person name="Lee H.-Y."/>
            <person name="Koo N."/>
            <person name="Hong Y."/>
            <person name="Kim R.W."/>
            <person name="Kang W.-H."/>
            <person name="Huh J.H."/>
            <person name="Kang B.-C."/>
            <person name="Yang T.-J."/>
            <person name="Lee Y.-H."/>
            <person name="Bennetzen J.L."/>
            <person name="Choi D."/>
        </authorList>
    </citation>
    <scope>NUCLEOTIDE SEQUENCE [LARGE SCALE GENOMIC DNA]</scope>
    <source>
        <strain evidence="5">cv. PBC81</strain>
    </source>
</reference>
<dbReference type="GO" id="GO:0000488">
    <property type="term" value="P:maturation of LSU-rRNA from tetracistronic rRNA transcript (SSU-rRNA, LSU-rRNA, 4.5S-rRNA, 5S-rRNA)"/>
    <property type="evidence" value="ECO:0007669"/>
    <property type="project" value="TreeGrafter"/>
</dbReference>
<feature type="domain" description="RNA-binding S4" evidence="3">
    <location>
        <begin position="52"/>
        <end position="83"/>
    </location>
</feature>
<dbReference type="Gene3D" id="3.10.290.10">
    <property type="entry name" value="RNA-binding S4 domain"/>
    <property type="match status" value="1"/>
</dbReference>
<dbReference type="Proteomes" id="UP000224567">
    <property type="component" value="Unassembled WGS sequence"/>
</dbReference>
<dbReference type="OrthoDB" id="440619at2759"/>
<dbReference type="Pfam" id="PF01479">
    <property type="entry name" value="S4"/>
    <property type="match status" value="1"/>
</dbReference>
<sequence>MYSVADLQYFASKSSFEPLSHIDLFEDPNEIVIMHSNLSHVSAAYVLPLMLVACKRSSEELIFQDRVTVNGSVCKTPQTKVDPARDVIYVNKNHLRKKLPSKVYLALNKPKECVYPSGQRRSLDFYFLCLLVELIQDKRHPGEPKPYLFTVGRLDVATTRASSYALGSFSVVSKFFKKLKSEPPTKEMELQLMREIAVKVFLNVVCIMKKANETLLPGVYKEFGKDLLTDPTELMLLLLVFLFGLLSLFQLSSLRTSPMTIA</sequence>
<dbReference type="InterPro" id="IPR050343">
    <property type="entry name" value="RsuA_PseudoU_synthase"/>
</dbReference>
<keyword evidence="2" id="KW-0472">Membrane</keyword>
<dbReference type="CDD" id="cd00165">
    <property type="entry name" value="S4"/>
    <property type="match status" value="1"/>
</dbReference>
<dbReference type="GO" id="GO:0009507">
    <property type="term" value="C:chloroplast"/>
    <property type="evidence" value="ECO:0007669"/>
    <property type="project" value="TreeGrafter"/>
</dbReference>